<keyword evidence="2" id="KW-1185">Reference proteome</keyword>
<organism evidence="1 2">
    <name type="scientific">Gigaspora rosea</name>
    <dbReference type="NCBI Taxonomy" id="44941"/>
    <lineage>
        <taxon>Eukaryota</taxon>
        <taxon>Fungi</taxon>
        <taxon>Fungi incertae sedis</taxon>
        <taxon>Mucoromycota</taxon>
        <taxon>Glomeromycotina</taxon>
        <taxon>Glomeromycetes</taxon>
        <taxon>Diversisporales</taxon>
        <taxon>Gigasporaceae</taxon>
        <taxon>Gigaspora</taxon>
    </lineage>
</organism>
<dbReference type="Proteomes" id="UP000266673">
    <property type="component" value="Unassembled WGS sequence"/>
</dbReference>
<evidence type="ECO:0000313" key="2">
    <source>
        <dbReference type="Proteomes" id="UP000266673"/>
    </source>
</evidence>
<gene>
    <name evidence="1" type="ORF">C2G38_2200362</name>
</gene>
<sequence>MTSVLHVRGPVYEKLKQYLESSKEIIKHKAQEQLGQISPGFLKSCENVGLKRNNKVARDAAVRAAVIATGPFFISIRAAIVAEGYTISQLAKESVELGYLEKDGFVTRTLNVVGDSFIGEYAIF</sequence>
<evidence type="ECO:0000313" key="1">
    <source>
        <dbReference type="EMBL" id="RIB12553.1"/>
    </source>
</evidence>
<protein>
    <submittedName>
        <fullName evidence="1">Uncharacterized protein</fullName>
    </submittedName>
</protein>
<accession>A0A397UYD9</accession>
<reference evidence="1 2" key="1">
    <citation type="submission" date="2018-06" db="EMBL/GenBank/DDBJ databases">
        <title>Comparative genomics reveals the genomic features of Rhizophagus irregularis, R. cerebriforme, R. diaphanum and Gigaspora rosea, and their symbiotic lifestyle signature.</title>
        <authorList>
            <person name="Morin E."/>
            <person name="San Clemente H."/>
            <person name="Chen E.C.H."/>
            <person name="De La Providencia I."/>
            <person name="Hainaut M."/>
            <person name="Kuo A."/>
            <person name="Kohler A."/>
            <person name="Murat C."/>
            <person name="Tang N."/>
            <person name="Roy S."/>
            <person name="Loubradou J."/>
            <person name="Henrissat B."/>
            <person name="Grigoriev I.V."/>
            <person name="Corradi N."/>
            <person name="Roux C."/>
            <person name="Martin F.M."/>
        </authorList>
    </citation>
    <scope>NUCLEOTIDE SEQUENCE [LARGE SCALE GENOMIC DNA]</scope>
    <source>
        <strain evidence="1 2">DAOM 194757</strain>
    </source>
</reference>
<dbReference type="AlphaFoldDB" id="A0A397UYD9"/>
<dbReference type="EMBL" id="QKWP01001013">
    <property type="protein sequence ID" value="RIB12553.1"/>
    <property type="molecule type" value="Genomic_DNA"/>
</dbReference>
<comment type="caution">
    <text evidence="1">The sequence shown here is derived from an EMBL/GenBank/DDBJ whole genome shotgun (WGS) entry which is preliminary data.</text>
</comment>
<proteinExistence type="predicted"/>
<name>A0A397UYD9_9GLOM</name>